<dbReference type="EMBL" id="JBHUON010000003">
    <property type="protein sequence ID" value="MFD2863780.1"/>
    <property type="molecule type" value="Genomic_DNA"/>
</dbReference>
<dbReference type="InterPro" id="IPR027056">
    <property type="entry name" value="Gluconate_2DH_su3"/>
</dbReference>
<proteinExistence type="predicted"/>
<dbReference type="RefSeq" id="WP_377123650.1">
    <property type="nucleotide sequence ID" value="NZ_JBHUON010000003.1"/>
</dbReference>
<dbReference type="Proteomes" id="UP001597601">
    <property type="component" value="Unassembled WGS sequence"/>
</dbReference>
<organism evidence="2 3">
    <name type="scientific">Mucilaginibacter antarcticus</name>
    <dbReference type="NCBI Taxonomy" id="1855725"/>
    <lineage>
        <taxon>Bacteria</taxon>
        <taxon>Pseudomonadati</taxon>
        <taxon>Bacteroidota</taxon>
        <taxon>Sphingobacteriia</taxon>
        <taxon>Sphingobacteriales</taxon>
        <taxon>Sphingobacteriaceae</taxon>
        <taxon>Mucilaginibacter</taxon>
    </lineage>
</organism>
<name>A0ABW5XJM5_9SPHI</name>
<gene>
    <name evidence="2" type="ORF">ACFSYC_03680</name>
</gene>
<feature type="chain" id="PRO_5046912981" evidence="1">
    <location>
        <begin position="26"/>
        <end position="178"/>
    </location>
</feature>
<keyword evidence="3" id="KW-1185">Reference proteome</keyword>
<evidence type="ECO:0000313" key="3">
    <source>
        <dbReference type="Proteomes" id="UP001597601"/>
    </source>
</evidence>
<comment type="caution">
    <text evidence="2">The sequence shown here is derived from an EMBL/GenBank/DDBJ whole genome shotgun (WGS) entry which is preliminary data.</text>
</comment>
<evidence type="ECO:0000313" key="2">
    <source>
        <dbReference type="EMBL" id="MFD2863780.1"/>
    </source>
</evidence>
<sequence length="178" mass="19616">MMNRRIWIKQLMLAGGGILLLPACVNDEGAVSVPLKNISITSKQELLLADITETIIPKTNTPGAKELNLHHFVLKMFDDCYDATKQAGIVAGLKQFNDFAKDSAGDNFIALATNKKLQLLKTIAKDATVNADLKLFLTETRKLTIKGYSNSKYVLTKLRPYELVPGRFHGCVPVNKAV</sequence>
<accession>A0ABW5XJM5</accession>
<evidence type="ECO:0000256" key="1">
    <source>
        <dbReference type="SAM" id="SignalP"/>
    </source>
</evidence>
<dbReference type="Pfam" id="PF13618">
    <property type="entry name" value="Gluconate_2-dh3"/>
    <property type="match status" value="1"/>
</dbReference>
<reference evidence="3" key="1">
    <citation type="journal article" date="2019" name="Int. J. Syst. Evol. Microbiol.">
        <title>The Global Catalogue of Microorganisms (GCM) 10K type strain sequencing project: providing services to taxonomists for standard genome sequencing and annotation.</title>
        <authorList>
            <consortium name="The Broad Institute Genomics Platform"/>
            <consortium name="The Broad Institute Genome Sequencing Center for Infectious Disease"/>
            <person name="Wu L."/>
            <person name="Ma J."/>
        </authorList>
    </citation>
    <scope>NUCLEOTIDE SEQUENCE [LARGE SCALE GENOMIC DNA]</scope>
    <source>
        <strain evidence="3">KCTC 52232</strain>
    </source>
</reference>
<keyword evidence="1" id="KW-0732">Signal</keyword>
<protein>
    <submittedName>
        <fullName evidence="2">Gluconate 2-dehydrogenase subunit 3 family protein</fullName>
    </submittedName>
</protein>
<feature type="signal peptide" evidence="1">
    <location>
        <begin position="1"/>
        <end position="25"/>
    </location>
</feature>